<dbReference type="Gene3D" id="3.50.50.60">
    <property type="entry name" value="FAD/NAD(P)-binding domain"/>
    <property type="match status" value="2"/>
</dbReference>
<dbReference type="GO" id="GO:0003955">
    <property type="term" value="F:NAD(P)H dehydrogenase (quinone) activity"/>
    <property type="evidence" value="ECO:0007669"/>
    <property type="project" value="TreeGrafter"/>
</dbReference>
<comment type="cofactor">
    <cofactor evidence="4">
        <name>FAD</name>
        <dbReference type="ChEBI" id="CHEBI:57692"/>
    </cofactor>
    <text evidence="4">Binds 1 FAD per subunit.</text>
</comment>
<feature type="region of interest" description="Disordered" evidence="6">
    <location>
        <begin position="435"/>
        <end position="497"/>
    </location>
</feature>
<keyword evidence="4" id="KW-0547">Nucleotide-binding</keyword>
<feature type="binding site" evidence="4">
    <location>
        <begin position="138"/>
        <end position="140"/>
    </location>
    <ligand>
        <name>FAD</name>
        <dbReference type="ChEBI" id="CHEBI:57692"/>
    </ligand>
</feature>
<dbReference type="PANTHER" id="PTHR43014:SF4">
    <property type="entry name" value="PYRIDINE NUCLEOTIDE-DISULFIDE OXIDOREDUCTASE RCLA-RELATED"/>
    <property type="match status" value="1"/>
</dbReference>
<organism evidence="9 10">
    <name type="scientific">Actinopolymorpha pittospori</name>
    <dbReference type="NCBI Taxonomy" id="648752"/>
    <lineage>
        <taxon>Bacteria</taxon>
        <taxon>Bacillati</taxon>
        <taxon>Actinomycetota</taxon>
        <taxon>Actinomycetes</taxon>
        <taxon>Propionibacteriales</taxon>
        <taxon>Actinopolymorphaceae</taxon>
        <taxon>Actinopolymorpha</taxon>
    </lineage>
</organism>
<dbReference type="InterPro" id="IPR036188">
    <property type="entry name" value="FAD/NAD-bd_sf"/>
</dbReference>
<dbReference type="Pfam" id="PF02852">
    <property type="entry name" value="Pyr_redox_dim"/>
    <property type="match status" value="1"/>
</dbReference>
<keyword evidence="2" id="KW-0285">Flavoprotein</keyword>
<feature type="binding site" evidence="4">
    <location>
        <position position="266"/>
    </location>
    <ligand>
        <name>NAD(+)</name>
        <dbReference type="ChEBI" id="CHEBI:57540"/>
    </ligand>
</feature>
<dbReference type="EMBL" id="JADBEM010000001">
    <property type="protein sequence ID" value="MBE1607059.1"/>
    <property type="molecule type" value="Genomic_DNA"/>
</dbReference>
<comment type="caution">
    <text evidence="9">The sequence shown here is derived from an EMBL/GenBank/DDBJ whole genome shotgun (WGS) entry which is preliminary data.</text>
</comment>
<evidence type="ECO:0000313" key="10">
    <source>
        <dbReference type="Proteomes" id="UP000638648"/>
    </source>
</evidence>
<dbReference type="SUPFAM" id="SSF55424">
    <property type="entry name" value="FAD/NAD-linked reductases, dimerisation (C-terminal) domain"/>
    <property type="match status" value="1"/>
</dbReference>
<evidence type="ECO:0000256" key="2">
    <source>
        <dbReference type="ARBA" id="ARBA00022630"/>
    </source>
</evidence>
<feature type="domain" description="FAD/NAD(P)-binding" evidence="8">
    <location>
        <begin position="9"/>
        <end position="317"/>
    </location>
</feature>
<keyword evidence="10" id="KW-1185">Reference proteome</keyword>
<evidence type="ECO:0000259" key="7">
    <source>
        <dbReference type="Pfam" id="PF02852"/>
    </source>
</evidence>
<dbReference type="InterPro" id="IPR001100">
    <property type="entry name" value="Pyr_nuc-diS_OxRdtase"/>
</dbReference>
<evidence type="ECO:0000256" key="3">
    <source>
        <dbReference type="ARBA" id="ARBA00022827"/>
    </source>
</evidence>
<keyword evidence="4" id="KW-0520">NAD</keyword>
<feature type="binding site" evidence="4">
    <location>
        <position position="307"/>
    </location>
    <ligand>
        <name>FAD</name>
        <dbReference type="ChEBI" id="CHEBI:57692"/>
    </ligand>
</feature>
<feature type="disulfide bond" description="Redox-active" evidence="5">
    <location>
        <begin position="47"/>
        <end position="52"/>
    </location>
</feature>
<dbReference type="InterPro" id="IPR004099">
    <property type="entry name" value="Pyr_nucl-diS_OxRdtase_dimer"/>
</dbReference>
<keyword evidence="3 4" id="KW-0274">FAD</keyword>
<dbReference type="AlphaFoldDB" id="A0A927MUV5"/>
<comment type="similarity">
    <text evidence="1">Belongs to the class-I pyridine nucleotide-disulfide oxidoreductase family.</text>
</comment>
<gene>
    <name evidence="9" type="ORF">HEB94_003907</name>
</gene>
<feature type="domain" description="Pyridine nucleotide-disulphide oxidoreductase dimerisation" evidence="7">
    <location>
        <begin position="343"/>
        <end position="435"/>
    </location>
</feature>
<evidence type="ECO:0000256" key="1">
    <source>
        <dbReference type="ARBA" id="ARBA00007532"/>
    </source>
</evidence>
<feature type="binding site" evidence="4">
    <location>
        <position position="56"/>
    </location>
    <ligand>
        <name>FAD</name>
        <dbReference type="ChEBI" id="CHEBI:57692"/>
    </ligand>
</feature>
<feature type="binding site" evidence="4">
    <location>
        <position position="199"/>
    </location>
    <ligand>
        <name>NAD(+)</name>
        <dbReference type="ChEBI" id="CHEBI:57540"/>
    </ligand>
</feature>
<reference evidence="9" key="1">
    <citation type="submission" date="2020-10" db="EMBL/GenBank/DDBJ databases">
        <title>Sequencing the genomes of 1000 actinobacteria strains.</title>
        <authorList>
            <person name="Klenk H.-P."/>
        </authorList>
    </citation>
    <scope>NUCLEOTIDE SEQUENCE</scope>
    <source>
        <strain evidence="9">DSM 45354</strain>
    </source>
</reference>
<feature type="binding site" evidence="4">
    <location>
        <begin position="176"/>
        <end position="183"/>
    </location>
    <ligand>
        <name>NAD(+)</name>
        <dbReference type="ChEBI" id="CHEBI:57540"/>
    </ligand>
</feature>
<evidence type="ECO:0000259" key="8">
    <source>
        <dbReference type="Pfam" id="PF07992"/>
    </source>
</evidence>
<feature type="compositionally biased region" description="Low complexity" evidence="6">
    <location>
        <begin position="437"/>
        <end position="459"/>
    </location>
</feature>
<feature type="compositionally biased region" description="Low complexity" evidence="6">
    <location>
        <begin position="474"/>
        <end position="497"/>
    </location>
</feature>
<dbReference type="PIRSF" id="PIRSF000350">
    <property type="entry name" value="Mercury_reductase_MerA"/>
    <property type="match status" value="1"/>
</dbReference>
<name>A0A927MUV5_9ACTN</name>
<dbReference type="Proteomes" id="UP000638648">
    <property type="component" value="Unassembled WGS sequence"/>
</dbReference>
<dbReference type="PRINTS" id="PR00411">
    <property type="entry name" value="PNDRDTASEI"/>
</dbReference>
<evidence type="ECO:0000256" key="6">
    <source>
        <dbReference type="SAM" id="MobiDB-lite"/>
    </source>
</evidence>
<dbReference type="SUPFAM" id="SSF51905">
    <property type="entry name" value="FAD/NAD(P)-binding domain"/>
    <property type="match status" value="1"/>
</dbReference>
<dbReference type="InterPro" id="IPR016156">
    <property type="entry name" value="FAD/NAD-linked_Rdtase_dimer_sf"/>
</dbReference>
<dbReference type="GO" id="GO:0050660">
    <property type="term" value="F:flavin adenine dinucleotide binding"/>
    <property type="evidence" value="ECO:0007669"/>
    <property type="project" value="TreeGrafter"/>
</dbReference>
<protein>
    <submittedName>
        <fullName evidence="9">Pyruvate/2-oxoglutarate dehydrogenase complex dihydrolipoamide dehydrogenase (E3) component</fullName>
    </submittedName>
</protein>
<dbReference type="Gene3D" id="3.30.390.30">
    <property type="match status" value="1"/>
</dbReference>
<dbReference type="RefSeq" id="WP_238361564.1">
    <property type="nucleotide sequence ID" value="NZ_BAABJL010000151.1"/>
</dbReference>
<dbReference type="Pfam" id="PF07992">
    <property type="entry name" value="Pyr_redox_2"/>
    <property type="match status" value="1"/>
</dbReference>
<keyword evidence="9" id="KW-0670">Pyruvate</keyword>
<evidence type="ECO:0000256" key="5">
    <source>
        <dbReference type="PIRSR" id="PIRSR000350-4"/>
    </source>
</evidence>
<dbReference type="InterPro" id="IPR023753">
    <property type="entry name" value="FAD/NAD-binding_dom"/>
</dbReference>
<accession>A0A927MUV5</accession>
<dbReference type="PRINTS" id="PR00368">
    <property type="entry name" value="FADPNR"/>
</dbReference>
<evidence type="ECO:0000256" key="4">
    <source>
        <dbReference type="PIRSR" id="PIRSR000350-3"/>
    </source>
</evidence>
<dbReference type="PANTHER" id="PTHR43014">
    <property type="entry name" value="MERCURIC REDUCTASE"/>
    <property type="match status" value="1"/>
</dbReference>
<evidence type="ECO:0000313" key="9">
    <source>
        <dbReference type="EMBL" id="MBE1607059.1"/>
    </source>
</evidence>
<sequence>MTNDTLRADVLVIGFGKGGKTVAATLGRLGRRVVLVEQSDRMYGGTCPNVGCVPTKALVHHSGLRREADAAQEYYERAVDEVQALTARLRAGNYDALNNADTVMVVTGRAEFLDSYTVGVGVGNDRLSITAKHILINTGSEPIIPDIPGLRASKYTLTSGELIQRTELPERLAILGGGYLGLEFASIYRRFGARVTVLESSPAILRHEDDDVAAAATDILLGEGVEILTGVQVSEVHDGESDATVTYRVDDVPHTLDVDAILVAAGRAPVTRDLGLDVAGVRTTERGAIQVDEHLRTSQRHIYALGDVNGGPQFTYISLDDSRIVLDQLIGTGKRSTADRVAIPHTLFMTPPLATVGLTEKEARRAGHRIKVTRQAVADIVAMPRAHVVEETRGVMKFVIDAETDEILGAALLSIDAQELINTVALAMRHGIKASASRPLSTPTPARPRPSTRSSAPSCRAEEEPPHIQPVTPRSSRVSSSASVSSASVSGLAGRSP</sequence>
<proteinExistence type="inferred from homology"/>